<organism evidence="1 2">
    <name type="scientific">Novymonas esmeraldas</name>
    <dbReference type="NCBI Taxonomy" id="1808958"/>
    <lineage>
        <taxon>Eukaryota</taxon>
        <taxon>Discoba</taxon>
        <taxon>Euglenozoa</taxon>
        <taxon>Kinetoplastea</taxon>
        <taxon>Metakinetoplastina</taxon>
        <taxon>Trypanosomatida</taxon>
        <taxon>Trypanosomatidae</taxon>
        <taxon>Novymonas</taxon>
    </lineage>
</organism>
<gene>
    <name evidence="1" type="ORF">NESM_000799800</name>
</gene>
<sequence>MSLLNTSLHTLVVRLQDFSGNVTQQKLHNRVFDAYEAKALVFEAISPAQQRVMKQYGGRIPALHPVGQPSVVDSWSELVELHKPENEYRLQARRARTNGGYAVMSAICCSAGSPFQMDHRLEPADYKLVFKTQADQDARTAFNLTSIDKVPNTIFLDGLMEAPNATALVSYHNVLTPTQVNQLAGTSQFFRGWCKEPADGDRHRQLKESISSLYSKPVHLFLGTNAAPGRELLNHAKSKNIFIYAKKGLSFQYVL</sequence>
<proteinExistence type="predicted"/>
<name>A0AAW0EZ18_9TRYP</name>
<reference evidence="1 2" key="1">
    <citation type="journal article" date="2021" name="MBio">
        <title>A New Model Trypanosomatid, Novymonas esmeraldas: Genomic Perception of Its 'Candidatus Pandoraea novymonadis' Endosymbiont.</title>
        <authorList>
            <person name="Zakharova A."/>
            <person name="Saura A."/>
            <person name="Butenko A."/>
            <person name="Podesvova L."/>
            <person name="Warmusova S."/>
            <person name="Kostygov A.Y."/>
            <person name="Nenarokova A."/>
            <person name="Lukes J."/>
            <person name="Opperdoes F.R."/>
            <person name="Yurchenko V."/>
        </authorList>
    </citation>
    <scope>NUCLEOTIDE SEQUENCE [LARGE SCALE GENOMIC DNA]</scope>
    <source>
        <strain evidence="1 2">E262AT.01</strain>
    </source>
</reference>
<keyword evidence="2" id="KW-1185">Reference proteome</keyword>
<evidence type="ECO:0000313" key="2">
    <source>
        <dbReference type="Proteomes" id="UP001430356"/>
    </source>
</evidence>
<dbReference type="AlphaFoldDB" id="A0AAW0EZ18"/>
<accession>A0AAW0EZ18</accession>
<dbReference type="EMBL" id="JAECZO010000148">
    <property type="protein sequence ID" value="KAK7198401.1"/>
    <property type="molecule type" value="Genomic_DNA"/>
</dbReference>
<dbReference type="Proteomes" id="UP001430356">
    <property type="component" value="Unassembled WGS sequence"/>
</dbReference>
<evidence type="ECO:0000313" key="1">
    <source>
        <dbReference type="EMBL" id="KAK7198401.1"/>
    </source>
</evidence>
<protein>
    <submittedName>
        <fullName evidence="1">Uncharacterized protein</fullName>
    </submittedName>
</protein>
<comment type="caution">
    <text evidence="1">The sequence shown here is derived from an EMBL/GenBank/DDBJ whole genome shotgun (WGS) entry which is preliminary data.</text>
</comment>